<dbReference type="AlphaFoldDB" id="A0A4C2A9Y3"/>
<reference evidence="1 2" key="1">
    <citation type="journal article" date="2019" name="Commun. Biol.">
        <title>The bagworm genome reveals a unique fibroin gene that provides high tensile strength.</title>
        <authorList>
            <person name="Kono N."/>
            <person name="Nakamura H."/>
            <person name="Ohtoshi R."/>
            <person name="Tomita M."/>
            <person name="Numata K."/>
            <person name="Arakawa K."/>
        </authorList>
    </citation>
    <scope>NUCLEOTIDE SEQUENCE [LARGE SCALE GENOMIC DNA]</scope>
</reference>
<evidence type="ECO:0000313" key="2">
    <source>
        <dbReference type="Proteomes" id="UP000299102"/>
    </source>
</evidence>
<accession>A0A4C2A9Y3</accession>
<protein>
    <submittedName>
        <fullName evidence="1">Uncharacterized protein</fullName>
    </submittedName>
</protein>
<evidence type="ECO:0000313" key="1">
    <source>
        <dbReference type="EMBL" id="GBP96163.1"/>
    </source>
</evidence>
<proteinExistence type="predicted"/>
<keyword evidence="2" id="KW-1185">Reference proteome</keyword>
<dbReference type="EMBL" id="BGZK01002746">
    <property type="protein sequence ID" value="GBP96163.1"/>
    <property type="molecule type" value="Genomic_DNA"/>
</dbReference>
<comment type="caution">
    <text evidence="1">The sequence shown here is derived from an EMBL/GenBank/DDBJ whole genome shotgun (WGS) entry which is preliminary data.</text>
</comment>
<dbReference type="Proteomes" id="UP000299102">
    <property type="component" value="Unassembled WGS sequence"/>
</dbReference>
<organism evidence="1 2">
    <name type="scientific">Eumeta variegata</name>
    <name type="common">Bagworm moth</name>
    <name type="synonym">Eumeta japonica</name>
    <dbReference type="NCBI Taxonomy" id="151549"/>
    <lineage>
        <taxon>Eukaryota</taxon>
        <taxon>Metazoa</taxon>
        <taxon>Ecdysozoa</taxon>
        <taxon>Arthropoda</taxon>
        <taxon>Hexapoda</taxon>
        <taxon>Insecta</taxon>
        <taxon>Pterygota</taxon>
        <taxon>Neoptera</taxon>
        <taxon>Endopterygota</taxon>
        <taxon>Lepidoptera</taxon>
        <taxon>Glossata</taxon>
        <taxon>Ditrysia</taxon>
        <taxon>Tineoidea</taxon>
        <taxon>Psychidae</taxon>
        <taxon>Oiketicinae</taxon>
        <taxon>Eumeta</taxon>
    </lineage>
</organism>
<gene>
    <name evidence="1" type="ORF">EVAR_70075_1</name>
</gene>
<name>A0A4C2A9Y3_EUMVA</name>
<sequence length="101" mass="11739">MSQLNQVKDHSQYIKPSVDFIVQHPTSDRPTWRAFKVEALHSKRRDLWEGVPQKWVFKISTTTTETTRDALEIDLETRTAFVPYAVDSSHLLYLQHISGNV</sequence>